<evidence type="ECO:0000256" key="7">
    <source>
        <dbReference type="RuleBase" id="RU363032"/>
    </source>
</evidence>
<dbReference type="PANTHER" id="PTHR43163">
    <property type="entry name" value="DIPEPTIDE TRANSPORT SYSTEM PERMEASE PROTEIN DPPB-RELATED"/>
    <property type="match status" value="1"/>
</dbReference>
<keyword evidence="5 7" id="KW-1133">Transmembrane helix</keyword>
<dbReference type="Gene3D" id="1.10.3720.10">
    <property type="entry name" value="MetI-like"/>
    <property type="match status" value="1"/>
</dbReference>
<evidence type="ECO:0000313" key="9">
    <source>
        <dbReference type="EMBL" id="CAJ64804.1"/>
    </source>
</evidence>
<evidence type="ECO:0000256" key="6">
    <source>
        <dbReference type="ARBA" id="ARBA00023136"/>
    </source>
</evidence>
<dbReference type="OrthoDB" id="4695618at2"/>
<comment type="subcellular location">
    <subcellularLocation>
        <location evidence="1 7">Cell membrane</location>
        <topology evidence="1 7">Multi-pass membrane protein</topology>
    </subcellularLocation>
</comment>
<evidence type="ECO:0000259" key="8">
    <source>
        <dbReference type="PROSITE" id="PS50928"/>
    </source>
</evidence>
<name>Q0RCM0_FRAAA</name>
<comment type="similarity">
    <text evidence="7">Belongs to the binding-protein-dependent transport system permease family.</text>
</comment>
<keyword evidence="2 7" id="KW-0813">Transport</keyword>
<dbReference type="PROSITE" id="PS50928">
    <property type="entry name" value="ABC_TM1"/>
    <property type="match status" value="1"/>
</dbReference>
<accession>Q0RCM0</accession>
<evidence type="ECO:0000256" key="4">
    <source>
        <dbReference type="ARBA" id="ARBA00022692"/>
    </source>
</evidence>
<dbReference type="InterPro" id="IPR000515">
    <property type="entry name" value="MetI-like"/>
</dbReference>
<feature type="transmembrane region" description="Helical" evidence="7">
    <location>
        <begin position="148"/>
        <end position="168"/>
    </location>
</feature>
<dbReference type="eggNOG" id="COG0601">
    <property type="taxonomic scope" value="Bacteria"/>
</dbReference>
<evidence type="ECO:0000256" key="2">
    <source>
        <dbReference type="ARBA" id="ARBA00022448"/>
    </source>
</evidence>
<keyword evidence="6 7" id="KW-0472">Membrane</keyword>
<keyword evidence="10" id="KW-1185">Reference proteome</keyword>
<feature type="transmembrane region" description="Helical" evidence="7">
    <location>
        <begin position="107"/>
        <end position="127"/>
    </location>
</feature>
<evidence type="ECO:0000256" key="1">
    <source>
        <dbReference type="ARBA" id="ARBA00004651"/>
    </source>
</evidence>
<evidence type="ECO:0000313" key="10">
    <source>
        <dbReference type="Proteomes" id="UP000000657"/>
    </source>
</evidence>
<feature type="transmembrane region" description="Helical" evidence="7">
    <location>
        <begin position="205"/>
        <end position="225"/>
    </location>
</feature>
<feature type="domain" description="ABC transmembrane type-1" evidence="8">
    <location>
        <begin position="101"/>
        <end position="331"/>
    </location>
</feature>
<feature type="transmembrane region" description="Helical" evidence="7">
    <location>
        <begin position="12"/>
        <end position="33"/>
    </location>
</feature>
<dbReference type="RefSeq" id="WP_011607231.1">
    <property type="nucleotide sequence ID" value="NC_008278.1"/>
</dbReference>
<organism evidence="9 10">
    <name type="scientific">Frankia alni (strain DSM 45986 / CECT 9034 / ACN14a)</name>
    <dbReference type="NCBI Taxonomy" id="326424"/>
    <lineage>
        <taxon>Bacteria</taxon>
        <taxon>Bacillati</taxon>
        <taxon>Actinomycetota</taxon>
        <taxon>Actinomycetes</taxon>
        <taxon>Frankiales</taxon>
        <taxon>Frankiaceae</taxon>
        <taxon>Frankia</taxon>
    </lineage>
</organism>
<evidence type="ECO:0000256" key="3">
    <source>
        <dbReference type="ARBA" id="ARBA00022475"/>
    </source>
</evidence>
<proteinExistence type="inferred from homology"/>
<dbReference type="AlphaFoldDB" id="Q0RCM0"/>
<dbReference type="InterPro" id="IPR035906">
    <property type="entry name" value="MetI-like_sf"/>
</dbReference>
<dbReference type="Proteomes" id="UP000000657">
    <property type="component" value="Chromosome"/>
</dbReference>
<keyword evidence="3" id="KW-1003">Cell membrane</keyword>
<dbReference type="GO" id="GO:0071916">
    <property type="term" value="F:dipeptide transmembrane transporter activity"/>
    <property type="evidence" value="ECO:0007669"/>
    <property type="project" value="TreeGrafter"/>
</dbReference>
<dbReference type="GO" id="GO:0005886">
    <property type="term" value="C:plasma membrane"/>
    <property type="evidence" value="ECO:0007669"/>
    <property type="project" value="UniProtKB-SubCell"/>
</dbReference>
<dbReference type="PANTHER" id="PTHR43163:SF6">
    <property type="entry name" value="DIPEPTIDE TRANSPORT SYSTEM PERMEASE PROTEIN DPPB-RELATED"/>
    <property type="match status" value="1"/>
</dbReference>
<feature type="transmembrane region" description="Helical" evidence="7">
    <location>
        <begin position="273"/>
        <end position="297"/>
    </location>
</feature>
<dbReference type="KEGG" id="fal:FRAAL6181"/>
<dbReference type="Pfam" id="PF00528">
    <property type="entry name" value="BPD_transp_1"/>
    <property type="match status" value="1"/>
</dbReference>
<dbReference type="HOGENOM" id="CLU_036879_0_3_11"/>
<sequence length="347" mass="36877">MREILRRQRWWLGRIIALPFQLLVFAAVSFLLVQSIPGDPVAVLTGGQADRANYAAIQKQLGLDGSLLHQLLRYLGHTVQLDLGNSIMTGRPVAHEFSDRLPATIELALMSLFFSILLAVGLSYLAVVRPRNPLSYVVRGYARVAGGLPDFAIGVAAVFVFYATLHWAPAPLGRLGSGVDDVPKVTGLPFLDTLLTGHLDATWSMAGHLVLPVGTLVISQAGVLVKMLIAGLEEAVDAPPTRFRIASGASRAMVRASLFRRALPPAVTTSGTLFGYALGGAVIVESIFGFTGIGGYLGDAVSSGDIPAMQGFLVIVAAVSLVVFLIVDLVNMSLDPRRRPGVRTEGS</sequence>
<gene>
    <name evidence="9" type="primary">dppB</name>
    <name evidence="9" type="ordered locus">FRAAL6181</name>
</gene>
<dbReference type="InterPro" id="IPR045621">
    <property type="entry name" value="BPD_transp_1_N"/>
</dbReference>
<dbReference type="EMBL" id="CT573213">
    <property type="protein sequence ID" value="CAJ64804.1"/>
    <property type="molecule type" value="Genomic_DNA"/>
</dbReference>
<reference evidence="9 10" key="1">
    <citation type="journal article" date="2007" name="Genome Res.">
        <title>Genome characteristics of facultatively symbiotic Frankia sp. strains reflect host range and host plant biogeography.</title>
        <authorList>
            <person name="Normand P."/>
            <person name="Lapierre P."/>
            <person name="Tisa L.S."/>
            <person name="Gogarten J.P."/>
            <person name="Alloisio N."/>
            <person name="Bagnarol E."/>
            <person name="Bassi C.A."/>
            <person name="Berry A.M."/>
            <person name="Bickhart D.M."/>
            <person name="Choisne N."/>
            <person name="Couloux A."/>
            <person name="Cournoyer B."/>
            <person name="Cruveiller S."/>
            <person name="Daubin V."/>
            <person name="Demange N."/>
            <person name="Francino M.P."/>
            <person name="Goltsman E."/>
            <person name="Huang Y."/>
            <person name="Kopp O.R."/>
            <person name="Labarre L."/>
            <person name="Lapidus A."/>
            <person name="Lavire C."/>
            <person name="Marechal J."/>
            <person name="Martinez M."/>
            <person name="Mastronunzio J.E."/>
            <person name="Mullin B.C."/>
            <person name="Niemann J."/>
            <person name="Pujic P."/>
            <person name="Rawnsley T."/>
            <person name="Rouy Z."/>
            <person name="Schenowitz C."/>
            <person name="Sellstedt A."/>
            <person name="Tavares F."/>
            <person name="Tomkins J.P."/>
            <person name="Vallenet D."/>
            <person name="Valverde C."/>
            <person name="Wall L.G."/>
            <person name="Wang Y."/>
            <person name="Medigue C."/>
            <person name="Benson D.R."/>
        </authorList>
    </citation>
    <scope>NUCLEOTIDE SEQUENCE [LARGE SCALE GENOMIC DNA]</scope>
    <source>
        <strain evidence="10">DSM 45986 / CECT 9034 / ACN14a</strain>
    </source>
</reference>
<dbReference type="Pfam" id="PF19300">
    <property type="entry name" value="BPD_transp_1_N"/>
    <property type="match status" value="1"/>
</dbReference>
<evidence type="ECO:0000256" key="5">
    <source>
        <dbReference type="ARBA" id="ARBA00022989"/>
    </source>
</evidence>
<dbReference type="STRING" id="326424.FRAAL6181"/>
<feature type="transmembrane region" description="Helical" evidence="7">
    <location>
        <begin position="309"/>
        <end position="330"/>
    </location>
</feature>
<dbReference type="SUPFAM" id="SSF161098">
    <property type="entry name" value="MetI-like"/>
    <property type="match status" value="1"/>
</dbReference>
<protein>
    <submittedName>
        <fullName evidence="9">Dipeptide transport protein (ABC superfamily, membrane)</fullName>
    </submittedName>
</protein>
<keyword evidence="4 7" id="KW-0812">Transmembrane</keyword>